<protein>
    <recommendedName>
        <fullName evidence="10">C2H2-type domain-containing protein</fullName>
    </recommendedName>
</protein>
<dbReference type="InterPro" id="IPR051061">
    <property type="entry name" value="Zinc_finger_trans_reg"/>
</dbReference>
<feature type="compositionally biased region" description="Low complexity" evidence="9">
    <location>
        <begin position="186"/>
        <end position="200"/>
    </location>
</feature>
<dbReference type="GO" id="GO:0008270">
    <property type="term" value="F:zinc ion binding"/>
    <property type="evidence" value="ECO:0007669"/>
    <property type="project" value="UniProtKB-KW"/>
</dbReference>
<keyword evidence="2" id="KW-0479">Metal-binding</keyword>
<reference evidence="11" key="1">
    <citation type="submission" date="2022-07" db="EMBL/GenBank/DDBJ databases">
        <title>Draft genome sequence of Zalerion maritima ATCC 34329, a (micro)plastics degrading marine fungus.</title>
        <authorList>
            <person name="Paco A."/>
            <person name="Goncalves M.F.M."/>
            <person name="Rocha-Santos T.A.P."/>
            <person name="Alves A."/>
        </authorList>
    </citation>
    <scope>NUCLEOTIDE SEQUENCE</scope>
    <source>
        <strain evidence="11">ATCC 34329</strain>
    </source>
</reference>
<dbReference type="PANTHER" id="PTHR46179">
    <property type="entry name" value="ZINC FINGER PROTEIN"/>
    <property type="match status" value="1"/>
</dbReference>
<evidence type="ECO:0000256" key="3">
    <source>
        <dbReference type="ARBA" id="ARBA00022771"/>
    </source>
</evidence>
<evidence type="ECO:0000256" key="1">
    <source>
        <dbReference type="ARBA" id="ARBA00004123"/>
    </source>
</evidence>
<dbReference type="EMBL" id="JAKWBI020000589">
    <property type="protein sequence ID" value="KAJ2893558.1"/>
    <property type="molecule type" value="Genomic_DNA"/>
</dbReference>
<proteinExistence type="predicted"/>
<keyword evidence="4" id="KW-0862">Zinc</keyword>
<evidence type="ECO:0000313" key="11">
    <source>
        <dbReference type="EMBL" id="KAJ2893558.1"/>
    </source>
</evidence>
<dbReference type="GO" id="GO:0005634">
    <property type="term" value="C:nucleus"/>
    <property type="evidence" value="ECO:0007669"/>
    <property type="project" value="UniProtKB-SubCell"/>
</dbReference>
<sequence length="443" mass="49377">MHPISQSGRPDLKAVNDDTTSSTPISAGDNGINQSSYTPEVKLPSSPPHLLGLADFVEFGGSDNALAFPEREVSELLGFSDRYIPPPDANFLQIDMPLDPFSHSIFPYSSVARLETRHNPTNYNRSLHVSSYERERTSMNNINTLEDSSVYSTARQMLGSNCVGIDGQEPILELPWKDSVSPPTPSASSSPSLTQYQAHSQSRDQHQASASASASASTHSHLPPTPAIVTTPPSPTPSPSSQDAHELTTSTTSGFTCHYKGCNEAFTLDKDRERHERETHRQIKPFACSWCDDMFSRKGNRNRHMETCPTNPAVGGRRTWRPSSVALREKKDEVKEGVPEGYEENKKKRVVNEDEEEPGSDTGTSAMSVETSVKPRERKRRYDSGDENGMDDDDDDDDVDSLKRRLDFVESEVKIERAKRKAVETRLRKVVRSKLKSKRRRQG</sequence>
<evidence type="ECO:0000256" key="4">
    <source>
        <dbReference type="ARBA" id="ARBA00022833"/>
    </source>
</evidence>
<organism evidence="11 12">
    <name type="scientific">Zalerion maritima</name>
    <dbReference type="NCBI Taxonomy" id="339359"/>
    <lineage>
        <taxon>Eukaryota</taxon>
        <taxon>Fungi</taxon>
        <taxon>Dikarya</taxon>
        <taxon>Ascomycota</taxon>
        <taxon>Pezizomycotina</taxon>
        <taxon>Sordariomycetes</taxon>
        <taxon>Lulworthiomycetidae</taxon>
        <taxon>Lulworthiales</taxon>
        <taxon>Lulworthiaceae</taxon>
        <taxon>Zalerion</taxon>
    </lineage>
</organism>
<gene>
    <name evidence="11" type="ORF">MKZ38_008451</name>
</gene>
<evidence type="ECO:0000259" key="10">
    <source>
        <dbReference type="PROSITE" id="PS50157"/>
    </source>
</evidence>
<feature type="compositionally biased region" description="Low complexity" evidence="9">
    <location>
        <begin position="207"/>
        <end position="231"/>
    </location>
</feature>
<dbReference type="SUPFAM" id="SSF57667">
    <property type="entry name" value="beta-beta-alpha zinc fingers"/>
    <property type="match status" value="1"/>
</dbReference>
<dbReference type="PANTHER" id="PTHR46179:SF13">
    <property type="entry name" value="C2H2-TYPE DOMAIN-CONTAINING PROTEIN"/>
    <property type="match status" value="1"/>
</dbReference>
<comment type="subcellular location">
    <subcellularLocation>
        <location evidence="1">Nucleus</location>
    </subcellularLocation>
</comment>
<feature type="domain" description="C2H2-type" evidence="10">
    <location>
        <begin position="255"/>
        <end position="285"/>
    </location>
</feature>
<feature type="compositionally biased region" description="Acidic residues" evidence="9">
    <location>
        <begin position="385"/>
        <end position="399"/>
    </location>
</feature>
<evidence type="ECO:0000256" key="8">
    <source>
        <dbReference type="PROSITE-ProRule" id="PRU00042"/>
    </source>
</evidence>
<evidence type="ECO:0000256" key="6">
    <source>
        <dbReference type="ARBA" id="ARBA00023163"/>
    </source>
</evidence>
<feature type="compositionally biased region" description="Polar residues" evidence="9">
    <location>
        <begin position="361"/>
        <end position="371"/>
    </location>
</feature>
<dbReference type="Proteomes" id="UP001201980">
    <property type="component" value="Unassembled WGS sequence"/>
</dbReference>
<feature type="region of interest" description="Disordered" evidence="9">
    <location>
        <begin position="1"/>
        <end position="44"/>
    </location>
</feature>
<feature type="compositionally biased region" description="Basic and acidic residues" evidence="9">
    <location>
        <begin position="327"/>
        <end position="352"/>
    </location>
</feature>
<evidence type="ECO:0000256" key="9">
    <source>
        <dbReference type="SAM" id="MobiDB-lite"/>
    </source>
</evidence>
<dbReference type="Gene3D" id="3.30.160.60">
    <property type="entry name" value="Classic Zinc Finger"/>
    <property type="match status" value="1"/>
</dbReference>
<feature type="region of interest" description="Disordered" evidence="9">
    <location>
        <begin position="302"/>
        <end position="400"/>
    </location>
</feature>
<feature type="region of interest" description="Disordered" evidence="9">
    <location>
        <begin position="175"/>
        <end position="249"/>
    </location>
</feature>
<evidence type="ECO:0000313" key="12">
    <source>
        <dbReference type="Proteomes" id="UP001201980"/>
    </source>
</evidence>
<accession>A0AAD5RGN2</accession>
<evidence type="ECO:0000256" key="5">
    <source>
        <dbReference type="ARBA" id="ARBA00023015"/>
    </source>
</evidence>
<keyword evidence="12" id="KW-1185">Reference proteome</keyword>
<dbReference type="PROSITE" id="PS50157">
    <property type="entry name" value="ZINC_FINGER_C2H2_2"/>
    <property type="match status" value="1"/>
</dbReference>
<dbReference type="PROSITE" id="PS00028">
    <property type="entry name" value="ZINC_FINGER_C2H2_1"/>
    <property type="match status" value="1"/>
</dbReference>
<feature type="compositionally biased region" description="Polar residues" evidence="9">
    <location>
        <begin position="17"/>
        <end position="38"/>
    </location>
</feature>
<evidence type="ECO:0000256" key="7">
    <source>
        <dbReference type="ARBA" id="ARBA00023242"/>
    </source>
</evidence>
<name>A0AAD5RGN2_9PEZI</name>
<comment type="caution">
    <text evidence="11">The sequence shown here is derived from an EMBL/GenBank/DDBJ whole genome shotgun (WGS) entry which is preliminary data.</text>
</comment>
<dbReference type="InterPro" id="IPR013087">
    <property type="entry name" value="Znf_C2H2_type"/>
</dbReference>
<evidence type="ECO:0000256" key="2">
    <source>
        <dbReference type="ARBA" id="ARBA00022723"/>
    </source>
</evidence>
<dbReference type="GO" id="GO:0006357">
    <property type="term" value="P:regulation of transcription by RNA polymerase II"/>
    <property type="evidence" value="ECO:0007669"/>
    <property type="project" value="TreeGrafter"/>
</dbReference>
<keyword evidence="5" id="KW-0805">Transcription regulation</keyword>
<dbReference type="SMART" id="SM00355">
    <property type="entry name" value="ZnF_C2H2"/>
    <property type="match status" value="2"/>
</dbReference>
<keyword evidence="3 8" id="KW-0863">Zinc-finger</keyword>
<dbReference type="InterPro" id="IPR036236">
    <property type="entry name" value="Znf_C2H2_sf"/>
</dbReference>
<keyword evidence="6" id="KW-0804">Transcription</keyword>
<dbReference type="AlphaFoldDB" id="A0AAD5RGN2"/>
<keyword evidence="7" id="KW-0539">Nucleus</keyword>